<proteinExistence type="predicted"/>
<keyword evidence="1" id="KW-0472">Membrane</keyword>
<keyword evidence="1" id="KW-1133">Transmembrane helix</keyword>
<keyword evidence="1" id="KW-0812">Transmembrane</keyword>
<dbReference type="AlphaFoldDB" id="A0AAW2YXY2"/>
<sequence>MRLLYITLALMVCALTLADTPYKYLYVPGYGNRSSDGSINARFYGLIYKDKEEDNTILSNFITSGDVKLLRANASTPGEKERLELNLDPFLHWDLQTFEKITFDVKNGNSVTMNDRTGVDGQFDEFHNVPATALQNGAYINYTAAKPEDSRHLYANITIYSATGYSIISDLDDVLRDSRIWNIPYLVRDTILLPLEPVRGMPELYANWSRNIPNVAFNYATTTPILLADEYLRWLYTVYPYGSLDFRPFNIFDFDDIINVRADQVKRLGETFPQRKFVMMGDTSSRDTTTAFPDFARKHPEQTVCIFIRNITATFPDYSNYQINLEKAFAGVPRNKWFVWDRAEDLYLIDVTSGNCHPPGYSYNQTTASGGYGGTATSSSGVVTFSTLLIVTCLALYFL</sequence>
<dbReference type="InterPro" id="IPR019236">
    <property type="entry name" value="APP1_cat"/>
</dbReference>
<evidence type="ECO:0000313" key="4">
    <source>
        <dbReference type="EMBL" id="KAL0481864.1"/>
    </source>
</evidence>
<keyword evidence="2" id="KW-0732">Signal</keyword>
<feature type="transmembrane region" description="Helical" evidence="1">
    <location>
        <begin position="379"/>
        <end position="398"/>
    </location>
</feature>
<evidence type="ECO:0000259" key="3">
    <source>
        <dbReference type="Pfam" id="PF09949"/>
    </source>
</evidence>
<evidence type="ECO:0000313" key="5">
    <source>
        <dbReference type="Proteomes" id="UP001431209"/>
    </source>
</evidence>
<dbReference type="PANTHER" id="PTHR28208">
    <property type="entry name" value="PHOSPHATIDATE PHOSPHATASE APP1"/>
    <property type="match status" value="1"/>
</dbReference>
<dbReference type="PANTHER" id="PTHR28208:SF2">
    <property type="entry name" value="PHOSPHATIDATE PHOSPHATASE APP1 CATALYTIC DOMAIN-CONTAINING PROTEIN"/>
    <property type="match status" value="1"/>
</dbReference>
<dbReference type="Pfam" id="PF09949">
    <property type="entry name" value="APP1_cat"/>
    <property type="match status" value="1"/>
</dbReference>
<feature type="signal peptide" evidence="2">
    <location>
        <begin position="1"/>
        <end position="18"/>
    </location>
</feature>
<keyword evidence="5" id="KW-1185">Reference proteome</keyword>
<reference evidence="4 5" key="1">
    <citation type="submission" date="2024-03" db="EMBL/GenBank/DDBJ databases">
        <title>The Acrasis kona genome and developmental transcriptomes reveal deep origins of eukaryotic multicellular pathways.</title>
        <authorList>
            <person name="Sheikh S."/>
            <person name="Fu C.-J."/>
            <person name="Brown M.W."/>
            <person name="Baldauf S.L."/>
        </authorList>
    </citation>
    <scope>NUCLEOTIDE SEQUENCE [LARGE SCALE GENOMIC DNA]</scope>
    <source>
        <strain evidence="4 5">ATCC MYA-3509</strain>
    </source>
</reference>
<dbReference type="InterPro" id="IPR052935">
    <property type="entry name" value="Mg2+_PAP"/>
</dbReference>
<comment type="caution">
    <text evidence="4">The sequence shown here is derived from an EMBL/GenBank/DDBJ whole genome shotgun (WGS) entry which is preliminary data.</text>
</comment>
<organism evidence="4 5">
    <name type="scientific">Acrasis kona</name>
    <dbReference type="NCBI Taxonomy" id="1008807"/>
    <lineage>
        <taxon>Eukaryota</taxon>
        <taxon>Discoba</taxon>
        <taxon>Heterolobosea</taxon>
        <taxon>Tetramitia</taxon>
        <taxon>Eutetramitia</taxon>
        <taxon>Acrasidae</taxon>
        <taxon>Acrasis</taxon>
    </lineage>
</organism>
<dbReference type="EMBL" id="JAOPGA020000797">
    <property type="protein sequence ID" value="KAL0481864.1"/>
    <property type="molecule type" value="Genomic_DNA"/>
</dbReference>
<evidence type="ECO:0000256" key="2">
    <source>
        <dbReference type="SAM" id="SignalP"/>
    </source>
</evidence>
<dbReference type="GO" id="GO:0008195">
    <property type="term" value="F:phosphatidate phosphatase activity"/>
    <property type="evidence" value="ECO:0007669"/>
    <property type="project" value="InterPro"/>
</dbReference>
<name>A0AAW2YXY2_9EUKA</name>
<gene>
    <name evidence="4" type="ORF">AKO1_011317</name>
</gene>
<feature type="chain" id="PRO_5043665984" description="Phosphatidate phosphatase APP1 catalytic domain-containing protein" evidence="2">
    <location>
        <begin position="19"/>
        <end position="399"/>
    </location>
</feature>
<protein>
    <recommendedName>
        <fullName evidence="3">Phosphatidate phosphatase APP1 catalytic domain-containing protein</fullName>
    </recommendedName>
</protein>
<evidence type="ECO:0000256" key="1">
    <source>
        <dbReference type="SAM" id="Phobius"/>
    </source>
</evidence>
<dbReference type="Proteomes" id="UP001431209">
    <property type="component" value="Unassembled WGS sequence"/>
</dbReference>
<accession>A0AAW2YXY2</accession>
<feature type="domain" description="Phosphatidate phosphatase APP1 catalytic" evidence="3">
    <location>
        <begin position="166"/>
        <end position="310"/>
    </location>
</feature>